<organism evidence="1 2">
    <name type="scientific">Cryomyces minteri</name>
    <dbReference type="NCBI Taxonomy" id="331657"/>
    <lineage>
        <taxon>Eukaryota</taxon>
        <taxon>Fungi</taxon>
        <taxon>Dikarya</taxon>
        <taxon>Ascomycota</taxon>
        <taxon>Pezizomycotina</taxon>
        <taxon>Dothideomycetes</taxon>
        <taxon>Dothideomycetes incertae sedis</taxon>
        <taxon>Cryomyces</taxon>
    </lineage>
</organism>
<dbReference type="OrthoDB" id="3824580at2759"/>
<protein>
    <recommendedName>
        <fullName evidence="3">BTB domain-containing protein</fullName>
    </recommendedName>
</protein>
<accession>A0A4U0XYU6</accession>
<sequence length="216" mass="24206">MPSELSATQRRQLLAGPSKIHIQVGEAVVPQHLPKEMLLYLSRKAQGLLKPLRPGSSRTPTTILKFSSDEIDIVALNAVIKWMFAWCNADRTVPMLTYKNTANETFAETVCLYQAVRALDIPAYFTGADLPKRIKEWIAMAPLTKEEFVMIIGRLQGDESVVRKALHNTAYHKIRATLPEASAIVDFVREAGNEELLEQMKQLENFVLAKRDGTAT</sequence>
<evidence type="ECO:0008006" key="3">
    <source>
        <dbReference type="Google" id="ProtNLM"/>
    </source>
</evidence>
<keyword evidence="2" id="KW-1185">Reference proteome</keyword>
<reference evidence="1 2" key="1">
    <citation type="submission" date="2017-03" db="EMBL/GenBank/DDBJ databases">
        <title>Genomes of endolithic fungi from Antarctica.</title>
        <authorList>
            <person name="Coleine C."/>
            <person name="Masonjones S."/>
            <person name="Stajich J.E."/>
        </authorList>
    </citation>
    <scope>NUCLEOTIDE SEQUENCE [LARGE SCALE GENOMIC DNA]</scope>
    <source>
        <strain evidence="1 2">CCFEE 5187</strain>
    </source>
</reference>
<comment type="caution">
    <text evidence="1">The sequence shown here is derived from an EMBL/GenBank/DDBJ whole genome shotgun (WGS) entry which is preliminary data.</text>
</comment>
<gene>
    <name evidence="1" type="ORF">B0A49_00194</name>
</gene>
<proteinExistence type="predicted"/>
<dbReference type="EMBL" id="NAJN01000006">
    <property type="protein sequence ID" value="TKA82137.1"/>
    <property type="molecule type" value="Genomic_DNA"/>
</dbReference>
<dbReference type="Proteomes" id="UP000308768">
    <property type="component" value="Unassembled WGS sequence"/>
</dbReference>
<evidence type="ECO:0000313" key="2">
    <source>
        <dbReference type="Proteomes" id="UP000308768"/>
    </source>
</evidence>
<dbReference type="AlphaFoldDB" id="A0A4U0XYU6"/>
<evidence type="ECO:0000313" key="1">
    <source>
        <dbReference type="EMBL" id="TKA82137.1"/>
    </source>
</evidence>
<name>A0A4U0XYU6_9PEZI</name>